<name>A0A4Q7MFM6_9BACT</name>
<evidence type="ECO:0000313" key="3">
    <source>
        <dbReference type="Proteomes" id="UP000293874"/>
    </source>
</evidence>
<feature type="transmembrane region" description="Helical" evidence="1">
    <location>
        <begin position="56"/>
        <end position="74"/>
    </location>
</feature>
<dbReference type="AlphaFoldDB" id="A0A4Q7MFM6"/>
<protein>
    <recommendedName>
        <fullName evidence="4">PH (Pleckstrin Homology) domain-containing protein</fullName>
    </recommendedName>
</protein>
<organism evidence="2 3">
    <name type="scientific">Pseudobacter ginsenosidimutans</name>
    <dbReference type="NCBI Taxonomy" id="661488"/>
    <lineage>
        <taxon>Bacteria</taxon>
        <taxon>Pseudomonadati</taxon>
        <taxon>Bacteroidota</taxon>
        <taxon>Chitinophagia</taxon>
        <taxon>Chitinophagales</taxon>
        <taxon>Chitinophagaceae</taxon>
        <taxon>Pseudobacter</taxon>
    </lineage>
</organism>
<keyword evidence="1" id="KW-0472">Membrane</keyword>
<gene>
    <name evidence="2" type="ORF">EV199_5360</name>
</gene>
<keyword evidence="3" id="KW-1185">Reference proteome</keyword>
<evidence type="ECO:0008006" key="4">
    <source>
        <dbReference type="Google" id="ProtNLM"/>
    </source>
</evidence>
<accession>A0A4Q7MFM6</accession>
<proteinExistence type="predicted"/>
<keyword evidence="1" id="KW-0812">Transmembrane</keyword>
<keyword evidence="1" id="KW-1133">Transmembrane helix</keyword>
<dbReference type="OrthoDB" id="582675at2"/>
<dbReference type="Proteomes" id="UP000293874">
    <property type="component" value="Unassembled WGS sequence"/>
</dbReference>
<feature type="transmembrane region" description="Helical" evidence="1">
    <location>
        <begin position="21"/>
        <end position="44"/>
    </location>
</feature>
<dbReference type="EMBL" id="SGXA01000004">
    <property type="protein sequence ID" value="RZS66976.1"/>
    <property type="molecule type" value="Genomic_DNA"/>
</dbReference>
<evidence type="ECO:0000313" key="2">
    <source>
        <dbReference type="EMBL" id="RZS66976.1"/>
    </source>
</evidence>
<reference evidence="2 3" key="1">
    <citation type="submission" date="2019-02" db="EMBL/GenBank/DDBJ databases">
        <title>Genomic Encyclopedia of Type Strains, Phase IV (KMG-IV): sequencing the most valuable type-strain genomes for metagenomic binning, comparative biology and taxonomic classification.</title>
        <authorList>
            <person name="Goeker M."/>
        </authorList>
    </citation>
    <scope>NUCLEOTIDE SEQUENCE [LARGE SCALE GENOMIC DNA]</scope>
    <source>
        <strain evidence="2 3">DSM 18116</strain>
    </source>
</reference>
<sequence length="179" mass="21164">MRVEKPLGKKLFSEDQQFRQWWLWLIIIGVFVMVVAGNYSILMARERNYPKFEREIVIFATIIPLLNLLFFYIYSFQTVITDEGIYYRWRPFRKKYKEIKWNNLLRVAVKDRFMKGLGAKYQLGYGWTHQVSGKKGVEIEAGGSRVWLGTQRMDALLHALEKAGIDYVPDGQMKQKTNL</sequence>
<dbReference type="RefSeq" id="WP_130543866.1">
    <property type="nucleotide sequence ID" value="NZ_CP042431.1"/>
</dbReference>
<comment type="caution">
    <text evidence="2">The sequence shown here is derived from an EMBL/GenBank/DDBJ whole genome shotgun (WGS) entry which is preliminary data.</text>
</comment>
<evidence type="ECO:0000256" key="1">
    <source>
        <dbReference type="SAM" id="Phobius"/>
    </source>
</evidence>